<feature type="binding site" evidence="6">
    <location>
        <position position="228"/>
    </location>
    <ligand>
        <name>Mg(2+)</name>
        <dbReference type="ChEBI" id="CHEBI:18420"/>
    </ligand>
</feature>
<comment type="caution">
    <text evidence="9">The sequence shown here is derived from an EMBL/GenBank/DDBJ whole genome shotgun (WGS) entry which is preliminary data.</text>
</comment>
<sequence>MSDIIFALASAKGRAGVSILRVSGAGARDICQNFAGVGLPISGRSLRKIYDSDGLFIDEALILTFAKGASFTGEEVVEIQCHGSQAVVASLLRLLAAQDGARLAEPGEFTRRALQNGELDLAQVEGLADLIDAETEAQRRLAARVMQGGLSEKVVQWRVDLIRAVSLIEATIDFADEDIPMDVGPEVAELIEKTQADLRAEIKGSFAAERIREGFEVAIIGPPNIGKSTLLNALAGRDAAIISDIAGTTRDVIEVRMDIDGLAVTLLDTAGLRETEDQVERIGVERARQRASAADLRVFLTPDGSQIDAEVVVQPDDIIAVGKSDLHPRGDGFRLSGKSAEGLDQLLMRISQVLSERSLGAQTATRERHRIAMQESMGYLNTAVEVIAQGPEVSELASAELHQGILCLSGLIGAVGVEDLLDEIFASFCLGK</sequence>
<organism evidence="9 10">
    <name type="scientific">Amylibacter marinus</name>
    <dbReference type="NCBI Taxonomy" id="1475483"/>
    <lineage>
        <taxon>Bacteria</taxon>
        <taxon>Pseudomonadati</taxon>
        <taxon>Pseudomonadota</taxon>
        <taxon>Alphaproteobacteria</taxon>
        <taxon>Rhodobacterales</taxon>
        <taxon>Paracoccaceae</taxon>
        <taxon>Amylibacter</taxon>
    </lineage>
</organism>
<name>A0ABQ5VWC7_9RHOB</name>
<dbReference type="Pfam" id="PF01926">
    <property type="entry name" value="MMR_HSR1"/>
    <property type="match status" value="1"/>
</dbReference>
<feature type="binding site" evidence="6">
    <location>
        <begin position="268"/>
        <end position="271"/>
    </location>
    <ligand>
        <name>GTP</name>
        <dbReference type="ChEBI" id="CHEBI:37565"/>
    </ligand>
</feature>
<dbReference type="Pfam" id="PF12631">
    <property type="entry name" value="MnmE_helical"/>
    <property type="match status" value="1"/>
</dbReference>
<dbReference type="InterPro" id="IPR005225">
    <property type="entry name" value="Small_GTP-bd"/>
</dbReference>
<dbReference type="EC" id="3.6.-.-" evidence="6"/>
<keyword evidence="6" id="KW-0378">Hydrolase</keyword>
<dbReference type="SUPFAM" id="SSF116878">
    <property type="entry name" value="TrmE connector domain"/>
    <property type="match status" value="1"/>
</dbReference>
<dbReference type="Gene3D" id="3.40.50.300">
    <property type="entry name" value="P-loop containing nucleotide triphosphate hydrolases"/>
    <property type="match status" value="1"/>
</dbReference>
<gene>
    <name evidence="6 9" type="primary">mnmE</name>
    <name evidence="6" type="synonym">trmE</name>
    <name evidence="9" type="ORF">GCM10007939_18090</name>
</gene>
<dbReference type="Gene3D" id="1.20.120.430">
    <property type="entry name" value="tRNA modification GTPase MnmE domain 2"/>
    <property type="match status" value="1"/>
</dbReference>
<keyword evidence="4 6" id="KW-0630">Potassium</keyword>
<dbReference type="CDD" id="cd04164">
    <property type="entry name" value="trmE"/>
    <property type="match status" value="1"/>
</dbReference>
<dbReference type="NCBIfam" id="TIGR00231">
    <property type="entry name" value="small_GTP"/>
    <property type="match status" value="1"/>
</dbReference>
<dbReference type="Gene3D" id="3.30.1360.120">
    <property type="entry name" value="Probable tRNA modification gtpase trme, domain 1"/>
    <property type="match status" value="1"/>
</dbReference>
<dbReference type="InterPro" id="IPR025867">
    <property type="entry name" value="MnmE_helical"/>
</dbReference>
<dbReference type="CDD" id="cd14858">
    <property type="entry name" value="TrmE_N"/>
    <property type="match status" value="1"/>
</dbReference>
<evidence type="ECO:0000313" key="9">
    <source>
        <dbReference type="EMBL" id="GLQ35526.1"/>
    </source>
</evidence>
<evidence type="ECO:0000313" key="10">
    <source>
        <dbReference type="Proteomes" id="UP001156694"/>
    </source>
</evidence>
<comment type="cofactor">
    <cofactor evidence="6">
        <name>K(+)</name>
        <dbReference type="ChEBI" id="CHEBI:29103"/>
    </cofactor>
    <text evidence="6">Binds 1 potassium ion per subunit.</text>
</comment>
<dbReference type="InterPro" id="IPR006073">
    <property type="entry name" value="GTP-bd"/>
</dbReference>
<keyword evidence="5 6" id="KW-0342">GTP-binding</keyword>
<dbReference type="NCBIfam" id="TIGR00450">
    <property type="entry name" value="mnmE_trmE_thdF"/>
    <property type="match status" value="1"/>
</dbReference>
<comment type="function">
    <text evidence="6">Exhibits a very high intrinsic GTPase hydrolysis rate. Involved in the addition of a carboxymethylaminomethyl (cmnm) group at the wobble position (U34) of certain tRNAs, forming tRNA-cmnm(5)s(2)U34.</text>
</comment>
<comment type="subcellular location">
    <subcellularLocation>
        <location evidence="6">Cytoplasm</location>
    </subcellularLocation>
</comment>
<feature type="binding site" evidence="6">
    <location>
        <position position="249"/>
    </location>
    <ligand>
        <name>Mg(2+)</name>
        <dbReference type="ChEBI" id="CHEBI:18420"/>
    </ligand>
</feature>
<dbReference type="NCBIfam" id="NF003661">
    <property type="entry name" value="PRK05291.1-3"/>
    <property type="match status" value="1"/>
</dbReference>
<keyword evidence="2 6" id="KW-0819">tRNA processing</keyword>
<keyword evidence="6" id="KW-0479">Metal-binding</keyword>
<comment type="similarity">
    <text evidence="1 6 7">Belongs to the TRAFAC class TrmE-Era-EngA-EngB-Septin-like GTPase superfamily. TrmE GTPase family.</text>
</comment>
<dbReference type="Pfam" id="PF10396">
    <property type="entry name" value="TrmE_N"/>
    <property type="match status" value="1"/>
</dbReference>
<evidence type="ECO:0000256" key="1">
    <source>
        <dbReference type="ARBA" id="ARBA00011043"/>
    </source>
</evidence>
<evidence type="ECO:0000256" key="3">
    <source>
        <dbReference type="ARBA" id="ARBA00022741"/>
    </source>
</evidence>
<reference evidence="10" key="1">
    <citation type="journal article" date="2019" name="Int. J. Syst. Evol. Microbiol.">
        <title>The Global Catalogue of Microorganisms (GCM) 10K type strain sequencing project: providing services to taxonomists for standard genome sequencing and annotation.</title>
        <authorList>
            <consortium name="The Broad Institute Genomics Platform"/>
            <consortium name="The Broad Institute Genome Sequencing Center for Infectious Disease"/>
            <person name="Wu L."/>
            <person name="Ma J."/>
        </authorList>
    </citation>
    <scope>NUCLEOTIDE SEQUENCE [LARGE SCALE GENOMIC DNA]</scope>
    <source>
        <strain evidence="10">NBRC 110140</strain>
    </source>
</reference>
<feature type="binding site" evidence="6">
    <location>
        <position position="248"/>
    </location>
    <ligand>
        <name>K(+)</name>
        <dbReference type="ChEBI" id="CHEBI:29103"/>
    </ligand>
</feature>
<dbReference type="PANTHER" id="PTHR42714">
    <property type="entry name" value="TRNA MODIFICATION GTPASE GTPBP3"/>
    <property type="match status" value="1"/>
</dbReference>
<dbReference type="InterPro" id="IPR004520">
    <property type="entry name" value="GTPase_MnmE"/>
</dbReference>
<dbReference type="Proteomes" id="UP001156694">
    <property type="component" value="Unassembled WGS sequence"/>
</dbReference>
<evidence type="ECO:0000256" key="7">
    <source>
        <dbReference type="RuleBase" id="RU003313"/>
    </source>
</evidence>
<evidence type="ECO:0000256" key="5">
    <source>
        <dbReference type="ARBA" id="ARBA00023134"/>
    </source>
</evidence>
<proteinExistence type="inferred from homology"/>
<dbReference type="InterPro" id="IPR018948">
    <property type="entry name" value="GTP-bd_TrmE_N"/>
</dbReference>
<accession>A0ABQ5VWC7</accession>
<keyword evidence="10" id="KW-1185">Reference proteome</keyword>
<dbReference type="RefSeq" id="WP_284378069.1">
    <property type="nucleotide sequence ID" value="NZ_BSNN01000004.1"/>
</dbReference>
<evidence type="ECO:0000256" key="4">
    <source>
        <dbReference type="ARBA" id="ARBA00022958"/>
    </source>
</evidence>
<dbReference type="EMBL" id="BSNN01000004">
    <property type="protein sequence ID" value="GLQ35526.1"/>
    <property type="molecule type" value="Genomic_DNA"/>
</dbReference>
<dbReference type="PROSITE" id="PS51709">
    <property type="entry name" value="G_TRME"/>
    <property type="match status" value="1"/>
</dbReference>
<feature type="binding site" evidence="6">
    <location>
        <position position="224"/>
    </location>
    <ligand>
        <name>K(+)</name>
        <dbReference type="ChEBI" id="CHEBI:29103"/>
    </ligand>
</feature>
<feature type="binding site" evidence="6">
    <location>
        <begin position="243"/>
        <end position="249"/>
    </location>
    <ligand>
        <name>GTP</name>
        <dbReference type="ChEBI" id="CHEBI:37565"/>
    </ligand>
</feature>
<evidence type="ECO:0000256" key="2">
    <source>
        <dbReference type="ARBA" id="ARBA00022694"/>
    </source>
</evidence>
<comment type="subunit">
    <text evidence="6">Homodimer. Heterotetramer of two MnmE and two MnmG subunits.</text>
</comment>
<feature type="domain" description="TrmE-type G" evidence="8">
    <location>
        <begin position="214"/>
        <end position="355"/>
    </location>
</feature>
<dbReference type="PANTHER" id="PTHR42714:SF2">
    <property type="entry name" value="TRNA MODIFICATION GTPASE GTPBP3, MITOCHONDRIAL"/>
    <property type="match status" value="1"/>
</dbReference>
<feature type="binding site" evidence="6">
    <location>
        <position position="243"/>
    </location>
    <ligand>
        <name>K(+)</name>
        <dbReference type="ChEBI" id="CHEBI:29103"/>
    </ligand>
</feature>
<dbReference type="InterPro" id="IPR027266">
    <property type="entry name" value="TrmE/GcvT-like"/>
</dbReference>
<comment type="caution">
    <text evidence="6">Lacks conserved residue(s) required for the propagation of feature annotation.</text>
</comment>
<dbReference type="InterPro" id="IPR027417">
    <property type="entry name" value="P-loop_NTPase"/>
</dbReference>
<dbReference type="HAMAP" id="MF_00379">
    <property type="entry name" value="GTPase_MnmE"/>
    <property type="match status" value="1"/>
</dbReference>
<keyword evidence="6" id="KW-0460">Magnesium</keyword>
<keyword evidence="6" id="KW-0963">Cytoplasm</keyword>
<dbReference type="InterPro" id="IPR031168">
    <property type="entry name" value="G_TrmE"/>
</dbReference>
<protein>
    <recommendedName>
        <fullName evidence="6">tRNA modification GTPase MnmE</fullName>
        <ecNumber evidence="6">3.6.-.-</ecNumber>
    </recommendedName>
</protein>
<evidence type="ECO:0000256" key="6">
    <source>
        <dbReference type="HAMAP-Rule" id="MF_00379"/>
    </source>
</evidence>
<dbReference type="InterPro" id="IPR027368">
    <property type="entry name" value="MnmE_dom2"/>
</dbReference>
<dbReference type="SUPFAM" id="SSF52540">
    <property type="entry name" value="P-loop containing nucleoside triphosphate hydrolases"/>
    <property type="match status" value="1"/>
</dbReference>
<feature type="binding site" evidence="6">
    <location>
        <position position="245"/>
    </location>
    <ligand>
        <name>K(+)</name>
        <dbReference type="ChEBI" id="CHEBI:29103"/>
    </ligand>
</feature>
<evidence type="ECO:0000259" key="8">
    <source>
        <dbReference type="PROSITE" id="PS51709"/>
    </source>
</evidence>
<keyword evidence="3 6" id="KW-0547">Nucleotide-binding</keyword>